<evidence type="ECO:0000313" key="1">
    <source>
        <dbReference type="EMBL" id="MCI50484.1"/>
    </source>
</evidence>
<protein>
    <submittedName>
        <fullName evidence="1">Uncharacterized protein</fullName>
    </submittedName>
</protein>
<dbReference type="EMBL" id="LXQA010417220">
    <property type="protein sequence ID" value="MCI50484.1"/>
    <property type="molecule type" value="Genomic_DNA"/>
</dbReference>
<dbReference type="AlphaFoldDB" id="A0A392SQJ0"/>
<accession>A0A392SQJ0</accession>
<proteinExistence type="predicted"/>
<name>A0A392SQJ0_9FABA</name>
<evidence type="ECO:0000313" key="2">
    <source>
        <dbReference type="Proteomes" id="UP000265520"/>
    </source>
</evidence>
<reference evidence="1 2" key="1">
    <citation type="journal article" date="2018" name="Front. Plant Sci.">
        <title>Red Clover (Trifolium pratense) and Zigzag Clover (T. medium) - A Picture of Genomic Similarities and Differences.</title>
        <authorList>
            <person name="Dluhosova J."/>
            <person name="Istvanek J."/>
            <person name="Nedelnik J."/>
            <person name="Repkova J."/>
        </authorList>
    </citation>
    <scope>NUCLEOTIDE SEQUENCE [LARGE SCALE GENOMIC DNA]</scope>
    <source>
        <strain evidence="2">cv. 10/8</strain>
        <tissue evidence="1">Leaf</tissue>
    </source>
</reference>
<feature type="non-terminal residue" evidence="1">
    <location>
        <position position="1"/>
    </location>
</feature>
<organism evidence="1 2">
    <name type="scientific">Trifolium medium</name>
    <dbReference type="NCBI Taxonomy" id="97028"/>
    <lineage>
        <taxon>Eukaryota</taxon>
        <taxon>Viridiplantae</taxon>
        <taxon>Streptophyta</taxon>
        <taxon>Embryophyta</taxon>
        <taxon>Tracheophyta</taxon>
        <taxon>Spermatophyta</taxon>
        <taxon>Magnoliopsida</taxon>
        <taxon>eudicotyledons</taxon>
        <taxon>Gunneridae</taxon>
        <taxon>Pentapetalae</taxon>
        <taxon>rosids</taxon>
        <taxon>fabids</taxon>
        <taxon>Fabales</taxon>
        <taxon>Fabaceae</taxon>
        <taxon>Papilionoideae</taxon>
        <taxon>50 kb inversion clade</taxon>
        <taxon>NPAAA clade</taxon>
        <taxon>Hologalegina</taxon>
        <taxon>IRL clade</taxon>
        <taxon>Trifolieae</taxon>
        <taxon>Trifolium</taxon>
    </lineage>
</organism>
<keyword evidence="2" id="KW-1185">Reference proteome</keyword>
<dbReference type="Proteomes" id="UP000265520">
    <property type="component" value="Unassembled WGS sequence"/>
</dbReference>
<sequence length="62" mass="6481">IETALSSFLGRVRSCKSIGQPGGGRSDWGSGGGRSDLIVDDGGESVMLHCGESGEATWREIR</sequence>
<comment type="caution">
    <text evidence="1">The sequence shown here is derived from an EMBL/GenBank/DDBJ whole genome shotgun (WGS) entry which is preliminary data.</text>
</comment>